<proteinExistence type="predicted"/>
<dbReference type="Pfam" id="PF19569">
    <property type="entry name" value="START_2"/>
    <property type="match status" value="1"/>
</dbReference>
<protein>
    <recommendedName>
        <fullName evidence="1">START-like domain-containing protein</fullName>
    </recommendedName>
</protein>
<dbReference type="InterPro" id="IPR045736">
    <property type="entry name" value="START_2"/>
</dbReference>
<dbReference type="SUPFAM" id="SSF55961">
    <property type="entry name" value="Bet v1-like"/>
    <property type="match status" value="1"/>
</dbReference>
<name>A0A9D1LH04_9BACT</name>
<sequence length="127" mass="15197">MAKEQFSLEYDMRNTPVALLWSYIATDNGLKEWFADDARTVDKEIVLEWYGTEQTIQIVGFRSEKFIRYHWKDDSDKYYFELRISSSELTDNVALTVTDWAEPEEVQEAKDLWNYQIEILQRMLGCY</sequence>
<evidence type="ECO:0000313" key="3">
    <source>
        <dbReference type="Proteomes" id="UP000824076"/>
    </source>
</evidence>
<gene>
    <name evidence="2" type="ORF">IAD18_06105</name>
</gene>
<dbReference type="Proteomes" id="UP000824076">
    <property type="component" value="Unassembled WGS sequence"/>
</dbReference>
<feature type="domain" description="START-like" evidence="1">
    <location>
        <begin position="3"/>
        <end position="125"/>
    </location>
</feature>
<reference evidence="2" key="1">
    <citation type="submission" date="2020-10" db="EMBL/GenBank/DDBJ databases">
        <authorList>
            <person name="Gilroy R."/>
        </authorList>
    </citation>
    <scope>NUCLEOTIDE SEQUENCE</scope>
    <source>
        <strain evidence="2">17073</strain>
    </source>
</reference>
<dbReference type="EMBL" id="DVMS01000172">
    <property type="protein sequence ID" value="HIU39220.1"/>
    <property type="molecule type" value="Genomic_DNA"/>
</dbReference>
<accession>A0A9D1LH04</accession>
<dbReference type="InterPro" id="IPR023393">
    <property type="entry name" value="START-like_dom_sf"/>
</dbReference>
<dbReference type="AlphaFoldDB" id="A0A9D1LH04"/>
<comment type="caution">
    <text evidence="2">The sequence shown here is derived from an EMBL/GenBank/DDBJ whole genome shotgun (WGS) entry which is preliminary data.</text>
</comment>
<dbReference type="Gene3D" id="3.30.530.20">
    <property type="match status" value="1"/>
</dbReference>
<evidence type="ECO:0000313" key="2">
    <source>
        <dbReference type="EMBL" id="HIU39220.1"/>
    </source>
</evidence>
<organism evidence="2 3">
    <name type="scientific">Candidatus Limisoma intestinavium</name>
    <dbReference type="NCBI Taxonomy" id="2840856"/>
    <lineage>
        <taxon>Bacteria</taxon>
        <taxon>Pseudomonadati</taxon>
        <taxon>Bacteroidota</taxon>
        <taxon>Bacteroidia</taxon>
        <taxon>Bacteroidales</taxon>
        <taxon>Candidatus Limisoma</taxon>
    </lineage>
</organism>
<evidence type="ECO:0000259" key="1">
    <source>
        <dbReference type="Pfam" id="PF19569"/>
    </source>
</evidence>
<reference evidence="2" key="2">
    <citation type="journal article" date="2021" name="PeerJ">
        <title>Extensive microbial diversity within the chicken gut microbiome revealed by metagenomics and culture.</title>
        <authorList>
            <person name="Gilroy R."/>
            <person name="Ravi A."/>
            <person name="Getino M."/>
            <person name="Pursley I."/>
            <person name="Horton D.L."/>
            <person name="Alikhan N.F."/>
            <person name="Baker D."/>
            <person name="Gharbi K."/>
            <person name="Hall N."/>
            <person name="Watson M."/>
            <person name="Adriaenssens E.M."/>
            <person name="Foster-Nyarko E."/>
            <person name="Jarju S."/>
            <person name="Secka A."/>
            <person name="Antonio M."/>
            <person name="Oren A."/>
            <person name="Chaudhuri R.R."/>
            <person name="La Ragione R."/>
            <person name="Hildebrand F."/>
            <person name="Pallen M.J."/>
        </authorList>
    </citation>
    <scope>NUCLEOTIDE SEQUENCE</scope>
    <source>
        <strain evidence="2">17073</strain>
    </source>
</reference>